<reference evidence="1 2" key="1">
    <citation type="journal article" date="2016" name="Mol. Biol. Evol.">
        <title>Comparative Genomics of Early-Diverging Mushroom-Forming Fungi Provides Insights into the Origins of Lignocellulose Decay Capabilities.</title>
        <authorList>
            <person name="Nagy L.G."/>
            <person name="Riley R."/>
            <person name="Tritt A."/>
            <person name="Adam C."/>
            <person name="Daum C."/>
            <person name="Floudas D."/>
            <person name="Sun H."/>
            <person name="Yadav J.S."/>
            <person name="Pangilinan J."/>
            <person name="Larsson K.H."/>
            <person name="Matsuura K."/>
            <person name="Barry K."/>
            <person name="Labutti K."/>
            <person name="Kuo R."/>
            <person name="Ohm R.A."/>
            <person name="Bhattacharya S.S."/>
            <person name="Shirouzu T."/>
            <person name="Yoshinaga Y."/>
            <person name="Martin F.M."/>
            <person name="Grigoriev I.V."/>
            <person name="Hibbett D.S."/>
        </authorList>
    </citation>
    <scope>NUCLEOTIDE SEQUENCE [LARGE SCALE GENOMIC DNA]</scope>
    <source>
        <strain evidence="1 2">TUFC12733</strain>
    </source>
</reference>
<evidence type="ECO:0000313" key="1">
    <source>
        <dbReference type="EMBL" id="KZO90238.1"/>
    </source>
</evidence>
<sequence>MGTPIQQRLVPQHGSEVHAKTWAQATVITIKAPLPPGEDKIKQTRSIVRATMKCALFFCFDGEPSPDDVREIIQDIDGEFQYRRQKPSIAELANAIRDRQAGFHGPRDGNAKTFLGQAGQRFTTLIHEVTAVRQALYQPSNAFILAFMPEPAQSTFQTCISAWLQAKRNRPCRPLSDRYYAKLLCSSVRDAPSLAQGANIVLITTRETQTFQLRLCTAATERNVHCRCCNTAFCHNFSRQINRLKDRDLRITDTEDLAGNGIHGITIEMRFEAGMSRPCSVYANTVAYRGRSHIL</sequence>
<dbReference type="AlphaFoldDB" id="A0A167G6W0"/>
<protein>
    <submittedName>
        <fullName evidence="1">Uncharacterized protein</fullName>
    </submittedName>
</protein>
<organism evidence="1 2">
    <name type="scientific">Calocera viscosa (strain TUFC12733)</name>
    <dbReference type="NCBI Taxonomy" id="1330018"/>
    <lineage>
        <taxon>Eukaryota</taxon>
        <taxon>Fungi</taxon>
        <taxon>Dikarya</taxon>
        <taxon>Basidiomycota</taxon>
        <taxon>Agaricomycotina</taxon>
        <taxon>Dacrymycetes</taxon>
        <taxon>Dacrymycetales</taxon>
        <taxon>Dacrymycetaceae</taxon>
        <taxon>Calocera</taxon>
    </lineage>
</organism>
<dbReference type="EMBL" id="KV417347">
    <property type="protein sequence ID" value="KZO90238.1"/>
    <property type="molecule type" value="Genomic_DNA"/>
</dbReference>
<proteinExistence type="predicted"/>
<name>A0A167G6W0_CALVF</name>
<accession>A0A167G6W0</accession>
<dbReference type="Proteomes" id="UP000076738">
    <property type="component" value="Unassembled WGS sequence"/>
</dbReference>
<keyword evidence="2" id="KW-1185">Reference proteome</keyword>
<evidence type="ECO:0000313" key="2">
    <source>
        <dbReference type="Proteomes" id="UP000076738"/>
    </source>
</evidence>
<gene>
    <name evidence="1" type="ORF">CALVIDRAFT_410333</name>
</gene>